<feature type="domain" description="Glycosyl hydrolase family 81 N-terminal" evidence="10">
    <location>
        <begin position="120"/>
        <end position="432"/>
    </location>
</feature>
<comment type="similarity">
    <text evidence="2">Belongs to the glycosyl hydrolase 81 family.</text>
</comment>
<dbReference type="Gene3D" id="1.10.287.1170">
    <property type="entry name" value="glycoside hydrolase family 81 endo-[beta] glucanase"/>
    <property type="match status" value="1"/>
</dbReference>
<feature type="domain" description="Glycosyl hydrolase family 81 C-terminal" evidence="11">
    <location>
        <begin position="442"/>
        <end position="790"/>
    </location>
</feature>
<evidence type="ECO:0000256" key="7">
    <source>
        <dbReference type="ARBA" id="ARBA00023316"/>
    </source>
</evidence>
<feature type="compositionally biased region" description="Pro residues" evidence="9">
    <location>
        <begin position="1"/>
        <end position="14"/>
    </location>
</feature>
<dbReference type="PANTHER" id="PTHR31983">
    <property type="entry name" value="ENDO-1,3(4)-BETA-GLUCANASE 1"/>
    <property type="match status" value="1"/>
</dbReference>
<dbReference type="Pfam" id="PF17652">
    <property type="entry name" value="Glyco_hydro81C"/>
    <property type="match status" value="1"/>
</dbReference>
<evidence type="ECO:0000259" key="10">
    <source>
        <dbReference type="Pfam" id="PF03639"/>
    </source>
</evidence>
<evidence type="ECO:0000256" key="2">
    <source>
        <dbReference type="ARBA" id="ARBA00010730"/>
    </source>
</evidence>
<proteinExistence type="inferred from homology"/>
<evidence type="ECO:0000256" key="4">
    <source>
        <dbReference type="ARBA" id="ARBA00022801"/>
    </source>
</evidence>
<feature type="region of interest" description="Disordered" evidence="9">
    <location>
        <begin position="1"/>
        <end position="72"/>
    </location>
</feature>
<keyword evidence="5" id="KW-0119">Carbohydrate metabolism</keyword>
<accession>A0ABX6EXG3</accession>
<keyword evidence="13" id="KW-1185">Reference proteome</keyword>
<comment type="catalytic activity">
    <reaction evidence="1">
        <text>Hydrolysis of (1-&gt;3)-beta-D-glucosidic linkages in (1-&gt;3)-beta-D-glucans.</text>
        <dbReference type="EC" id="3.2.1.39"/>
    </reaction>
</comment>
<keyword evidence="8" id="KW-0624">Polysaccharide degradation</keyword>
<gene>
    <name evidence="12" type="primary">ACF2</name>
    <name evidence="12" type="ORF">FIM1_3613</name>
</gene>
<reference evidence="12 13" key="1">
    <citation type="submission" date="2016-03" db="EMBL/GenBank/DDBJ databases">
        <title>How can Kluyveromyces marxianus grow so fast - potential evolutionary course in Saccharomyces Complex revealed by comparative genomics.</title>
        <authorList>
            <person name="Mo W."/>
            <person name="Lu W."/>
            <person name="Yang X."/>
            <person name="Qi J."/>
            <person name="Lv H."/>
        </authorList>
    </citation>
    <scope>NUCLEOTIDE SEQUENCE [LARGE SCALE GENOMIC DNA]</scope>
    <source>
        <strain evidence="12 13">FIM1</strain>
    </source>
</reference>
<evidence type="ECO:0000259" key="11">
    <source>
        <dbReference type="Pfam" id="PF17652"/>
    </source>
</evidence>
<keyword evidence="6" id="KW-0326">Glycosidase</keyword>
<name>A0ABX6EXG3_KLUMA</name>
<protein>
    <recommendedName>
        <fullName evidence="3">glucan endo-1,3-beta-D-glucosidase</fullName>
        <ecNumber evidence="3">3.2.1.39</ecNumber>
    </recommendedName>
</protein>
<organism evidence="12 13">
    <name type="scientific">Kluyveromyces marxianus</name>
    <name type="common">Yeast</name>
    <name type="synonym">Candida kefyr</name>
    <dbReference type="NCBI Taxonomy" id="4911"/>
    <lineage>
        <taxon>Eukaryota</taxon>
        <taxon>Fungi</taxon>
        <taxon>Dikarya</taxon>
        <taxon>Ascomycota</taxon>
        <taxon>Saccharomycotina</taxon>
        <taxon>Saccharomycetes</taxon>
        <taxon>Saccharomycetales</taxon>
        <taxon>Saccharomycetaceae</taxon>
        <taxon>Kluyveromyces</taxon>
    </lineage>
</organism>
<keyword evidence="4" id="KW-0378">Hydrolase</keyword>
<dbReference type="Proteomes" id="UP000422736">
    <property type="component" value="Chromosome 5"/>
</dbReference>
<evidence type="ECO:0000313" key="13">
    <source>
        <dbReference type="Proteomes" id="UP000422736"/>
    </source>
</evidence>
<dbReference type="PANTHER" id="PTHR31983:SF0">
    <property type="entry name" value="GLUCAN ENDO-1,3-BETA-D-GLUCOSIDASE 2"/>
    <property type="match status" value="1"/>
</dbReference>
<evidence type="ECO:0000256" key="3">
    <source>
        <dbReference type="ARBA" id="ARBA00012780"/>
    </source>
</evidence>
<evidence type="ECO:0000256" key="9">
    <source>
        <dbReference type="SAM" id="MobiDB-lite"/>
    </source>
</evidence>
<evidence type="ECO:0000256" key="1">
    <source>
        <dbReference type="ARBA" id="ARBA00000382"/>
    </source>
</evidence>
<dbReference type="Pfam" id="PF03639">
    <property type="entry name" value="Glyco_hydro_81"/>
    <property type="match status" value="1"/>
</dbReference>
<dbReference type="Gene3D" id="1.20.5.420">
    <property type="entry name" value="Immunoglobulin FC, subunit C"/>
    <property type="match status" value="1"/>
</dbReference>
<dbReference type="InterPro" id="IPR005200">
    <property type="entry name" value="Endo-beta-glucanase"/>
</dbReference>
<dbReference type="EMBL" id="CP015058">
    <property type="protein sequence ID" value="QGN16886.1"/>
    <property type="molecule type" value="Genomic_DNA"/>
</dbReference>
<evidence type="ECO:0000256" key="8">
    <source>
        <dbReference type="ARBA" id="ARBA00023326"/>
    </source>
</evidence>
<evidence type="ECO:0000313" key="12">
    <source>
        <dbReference type="EMBL" id="QGN16886.1"/>
    </source>
</evidence>
<dbReference type="InterPro" id="IPR040451">
    <property type="entry name" value="GH81_N"/>
</dbReference>
<evidence type="ECO:0000256" key="5">
    <source>
        <dbReference type="ARBA" id="ARBA00023277"/>
    </source>
</evidence>
<sequence length="797" mass="88462">MSYERPPLPIPGPRPSRNSEDISPPPYSEYDPLTGSPPPLPPRRSHNAAYSTIMREPPPPPLPPRRPKNTRLIDGVSNTLQSVSISDSNTTTGTSASSSNIFDSAISTDPPSDIFFRVNHEVPLPPGIQNSGKPTETNKFYGNILLGSGTNPVWTHPYCVWYSTDSFPGFAVNHVKASQRVFDTTKTPPQFFFGPNGIKSLIYSSTDFNSEADISLGFSNITHLSIHVQLKKSDTEYIVFPLTQGMGFVTAIYYNLVPKLYSGVGFKSISRDASPRANIDKYSILLENNVKWVLYMTILPGQSLNMTLVDGNTIVGDKRVNGCILQVTADSNPELGHAAGCYADSAILEGSVSGSDGYYRIKYDTKGESESGTPLVYALPHHYENFDTTVMNGKYMVSTLDTTTKGQAKGYLTDQLAMKVIVPLDLQFDPFTTIPNKTEPHYSAATLNSISAAAHNDVTGDVISESNLDSMYFSGKALAKYSWILYVCQYILKDSNLVQIILPKIKSALATFTANKQILPLRYDQTWYGLISSGDSAQDFGNSFYNDHHFHYSYHVIAAAIVAKIDKEIGTGTWFDENKAWVETLLRDYANPSSSDPYFPVFRSFDWFNGHSWAKGLFESGDGKDQESTSEDINASYAIKLWGIVSGNKHLENIGNLMLGVQRTSVNHYFLYLDSNTTQPKQFIPNKVSGILFENKIDHTTYFGNNLEYIQMIHAIPITPASSFVRSPQFVQEEWDEVLTPIVNDVNDGWKGIIMLNVALKDPQTSYDFFNDQNFQPAYLDGGQSKTWSLAYAGAFI</sequence>
<evidence type="ECO:0000256" key="6">
    <source>
        <dbReference type="ARBA" id="ARBA00023295"/>
    </source>
</evidence>
<dbReference type="Gene3D" id="2.70.98.30">
    <property type="entry name" value="Golgi alpha-mannosidase II, domain 4"/>
    <property type="match status" value="1"/>
</dbReference>
<keyword evidence="7" id="KW-0961">Cell wall biogenesis/degradation</keyword>
<dbReference type="InterPro" id="IPR040720">
    <property type="entry name" value="GH81_C"/>
</dbReference>
<dbReference type="EC" id="3.2.1.39" evidence="3"/>
<dbReference type="PROSITE" id="PS52008">
    <property type="entry name" value="GH81"/>
    <property type="match status" value="1"/>
</dbReference>